<protein>
    <submittedName>
        <fullName evidence="3">Iron complex transport system substrate-binding protein</fullName>
    </submittedName>
</protein>
<keyword evidence="1" id="KW-0732">Signal</keyword>
<evidence type="ECO:0000256" key="1">
    <source>
        <dbReference type="SAM" id="SignalP"/>
    </source>
</evidence>
<name>A0A318TBB0_9BRAD</name>
<dbReference type="AlphaFoldDB" id="A0A318TBB0"/>
<dbReference type="Proteomes" id="UP000248148">
    <property type="component" value="Unassembled WGS sequence"/>
</dbReference>
<dbReference type="CDD" id="cd01147">
    <property type="entry name" value="HemV-2"/>
    <property type="match status" value="1"/>
</dbReference>
<evidence type="ECO:0000313" key="4">
    <source>
        <dbReference type="Proteomes" id="UP000248148"/>
    </source>
</evidence>
<dbReference type="PANTHER" id="PTHR30535:SF34">
    <property type="entry name" value="MOLYBDATE-BINDING PROTEIN MOLA"/>
    <property type="match status" value="1"/>
</dbReference>
<feature type="chain" id="PRO_5016256293" evidence="1">
    <location>
        <begin position="33"/>
        <end position="353"/>
    </location>
</feature>
<dbReference type="InterPro" id="IPR002491">
    <property type="entry name" value="ABC_transptr_periplasmic_BD"/>
</dbReference>
<gene>
    <name evidence="3" type="ORF">BJ122_11676</name>
</gene>
<dbReference type="OrthoDB" id="9775594at2"/>
<organism evidence="3 4">
    <name type="scientific">Rhodopseudomonas faecalis</name>
    <dbReference type="NCBI Taxonomy" id="99655"/>
    <lineage>
        <taxon>Bacteria</taxon>
        <taxon>Pseudomonadati</taxon>
        <taxon>Pseudomonadota</taxon>
        <taxon>Alphaproteobacteria</taxon>
        <taxon>Hyphomicrobiales</taxon>
        <taxon>Nitrobacteraceae</taxon>
        <taxon>Rhodopseudomonas</taxon>
    </lineage>
</organism>
<dbReference type="Gene3D" id="1.20.58.2180">
    <property type="match status" value="1"/>
</dbReference>
<feature type="domain" description="Fe/B12 periplasmic-binding" evidence="2">
    <location>
        <begin position="51"/>
        <end position="318"/>
    </location>
</feature>
<dbReference type="PANTHER" id="PTHR30535">
    <property type="entry name" value="VITAMIN B12-BINDING PROTEIN"/>
    <property type="match status" value="1"/>
</dbReference>
<dbReference type="Gene3D" id="3.40.50.1980">
    <property type="entry name" value="Nitrogenase molybdenum iron protein domain"/>
    <property type="match status" value="2"/>
</dbReference>
<sequence>MAAAAGVKRRALLIGALLATLLPLGPVTPAQARSVVDSTGRQVEVPDTITRVFAAGPPANVFLYVLAPDKMIGWGRAPRDEDKPFLLPAARDLPELGRLTGRGDTISIERLMASHPDVIIDFGVTSDTYRSLADRIQSQTGIPYLLIDGRFENTAAALRLLSDILGVRERGEALARAAEASFAEVDRVVASVPISARPRIYLARGIDGFETGSRGSINTEIIERVGAINVVEGVRDTGGIARVSPEQVISWAPDTIITMEPAIYRAIMERPEWQVIPAVKQRRVILAPNQPFGALDLPPSVNRLIGLKLLLHKLYPDKVSSDLRRELREFYRLFYQVEISDADLQRFIDAIGN</sequence>
<reference evidence="3 4" key="1">
    <citation type="submission" date="2018-06" db="EMBL/GenBank/DDBJ databases">
        <title>Genomic Encyclopedia of Archaeal and Bacterial Type Strains, Phase II (KMG-II): from individual species to whole genera.</title>
        <authorList>
            <person name="Goeker M."/>
        </authorList>
    </citation>
    <scope>NUCLEOTIDE SEQUENCE [LARGE SCALE GENOMIC DNA]</scope>
    <source>
        <strain evidence="3 4">JCM 11668</strain>
    </source>
</reference>
<comment type="caution">
    <text evidence="3">The sequence shown here is derived from an EMBL/GenBank/DDBJ whole genome shotgun (WGS) entry which is preliminary data.</text>
</comment>
<accession>A0A318TBB0</accession>
<dbReference type="Pfam" id="PF01497">
    <property type="entry name" value="Peripla_BP_2"/>
    <property type="match status" value="1"/>
</dbReference>
<dbReference type="SUPFAM" id="SSF53807">
    <property type="entry name" value="Helical backbone' metal receptor"/>
    <property type="match status" value="1"/>
</dbReference>
<evidence type="ECO:0000259" key="2">
    <source>
        <dbReference type="PROSITE" id="PS50983"/>
    </source>
</evidence>
<feature type="signal peptide" evidence="1">
    <location>
        <begin position="1"/>
        <end position="32"/>
    </location>
</feature>
<dbReference type="GO" id="GO:0071281">
    <property type="term" value="P:cellular response to iron ion"/>
    <property type="evidence" value="ECO:0007669"/>
    <property type="project" value="TreeGrafter"/>
</dbReference>
<proteinExistence type="predicted"/>
<dbReference type="EMBL" id="QJTI01000016">
    <property type="protein sequence ID" value="PYF01944.1"/>
    <property type="molecule type" value="Genomic_DNA"/>
</dbReference>
<keyword evidence="4" id="KW-1185">Reference proteome</keyword>
<dbReference type="RefSeq" id="WP_110781490.1">
    <property type="nucleotide sequence ID" value="NZ_QJTI01000016.1"/>
</dbReference>
<dbReference type="PROSITE" id="PS50983">
    <property type="entry name" value="FE_B12_PBP"/>
    <property type="match status" value="1"/>
</dbReference>
<evidence type="ECO:0000313" key="3">
    <source>
        <dbReference type="EMBL" id="PYF01944.1"/>
    </source>
</evidence>
<dbReference type="InterPro" id="IPR050902">
    <property type="entry name" value="ABC_Transporter_SBP"/>
</dbReference>